<dbReference type="AlphaFoldDB" id="A0AAV2PPB1"/>
<organism evidence="1 2">
    <name type="scientific">Meganyctiphanes norvegica</name>
    <name type="common">Northern krill</name>
    <name type="synonym">Thysanopoda norvegica</name>
    <dbReference type="NCBI Taxonomy" id="48144"/>
    <lineage>
        <taxon>Eukaryota</taxon>
        <taxon>Metazoa</taxon>
        <taxon>Ecdysozoa</taxon>
        <taxon>Arthropoda</taxon>
        <taxon>Crustacea</taxon>
        <taxon>Multicrustacea</taxon>
        <taxon>Malacostraca</taxon>
        <taxon>Eumalacostraca</taxon>
        <taxon>Eucarida</taxon>
        <taxon>Euphausiacea</taxon>
        <taxon>Euphausiidae</taxon>
        <taxon>Meganyctiphanes</taxon>
    </lineage>
</organism>
<gene>
    <name evidence="1" type="ORF">MNOR_LOCUS2309</name>
</gene>
<proteinExistence type="predicted"/>
<feature type="non-terminal residue" evidence="1">
    <location>
        <position position="1"/>
    </location>
</feature>
<evidence type="ECO:0000313" key="1">
    <source>
        <dbReference type="EMBL" id="CAL4061878.1"/>
    </source>
</evidence>
<reference evidence="1 2" key="1">
    <citation type="submission" date="2024-05" db="EMBL/GenBank/DDBJ databases">
        <authorList>
            <person name="Wallberg A."/>
        </authorList>
    </citation>
    <scope>NUCLEOTIDE SEQUENCE [LARGE SCALE GENOMIC DNA]</scope>
</reference>
<comment type="caution">
    <text evidence="1">The sequence shown here is derived from an EMBL/GenBank/DDBJ whole genome shotgun (WGS) entry which is preliminary data.</text>
</comment>
<dbReference type="Proteomes" id="UP001497623">
    <property type="component" value="Unassembled WGS sequence"/>
</dbReference>
<dbReference type="EMBL" id="CAXKWB010000693">
    <property type="protein sequence ID" value="CAL4061878.1"/>
    <property type="molecule type" value="Genomic_DNA"/>
</dbReference>
<accession>A0AAV2PPB1</accession>
<keyword evidence="2" id="KW-1185">Reference proteome</keyword>
<evidence type="ECO:0000313" key="2">
    <source>
        <dbReference type="Proteomes" id="UP001497623"/>
    </source>
</evidence>
<protein>
    <submittedName>
        <fullName evidence="1">Uncharacterized protein</fullName>
    </submittedName>
</protein>
<name>A0AAV2PPB1_MEGNR</name>
<sequence>VSQPDEVALEELLSDLDSVKFLLQQQQRQQSVGFSSQQTQLLQHLSSDVKAWMQQWQSSAVTQSHNMTQQHATLITHIPQNTPEPVPVDTQTNTQLISVVDTSMHFVNAIDEGSESYIVGSDSKTQFVLPERRLNVQSPYIVTASMANSVRESEMAVRNLITNIPY</sequence>